<comment type="caution">
    <text evidence="2">The sequence shown here is derived from an EMBL/GenBank/DDBJ whole genome shotgun (WGS) entry which is preliminary data.</text>
</comment>
<proteinExistence type="predicted"/>
<evidence type="ECO:0000313" key="2">
    <source>
        <dbReference type="EMBL" id="RRR75381.1"/>
    </source>
</evidence>
<accession>A0A426U5X4</accession>
<dbReference type="EMBL" id="RSAS01000194">
    <property type="protein sequence ID" value="RRR75381.1"/>
    <property type="molecule type" value="Genomic_DNA"/>
</dbReference>
<keyword evidence="1" id="KW-1133">Transmembrane helix</keyword>
<keyword evidence="1" id="KW-0472">Membrane</keyword>
<name>A0A426U5X4_9CHLR</name>
<keyword evidence="1" id="KW-0812">Transmembrane</keyword>
<evidence type="ECO:0008006" key="4">
    <source>
        <dbReference type="Google" id="ProtNLM"/>
    </source>
</evidence>
<evidence type="ECO:0000256" key="1">
    <source>
        <dbReference type="SAM" id="Phobius"/>
    </source>
</evidence>
<protein>
    <recommendedName>
        <fullName evidence="4">Cell division protein FtsL</fullName>
    </recommendedName>
</protein>
<organism evidence="2 3">
    <name type="scientific">Candidatus Viridilinea halotolerans</name>
    <dbReference type="NCBI Taxonomy" id="2491704"/>
    <lineage>
        <taxon>Bacteria</taxon>
        <taxon>Bacillati</taxon>
        <taxon>Chloroflexota</taxon>
        <taxon>Chloroflexia</taxon>
        <taxon>Chloroflexales</taxon>
        <taxon>Chloroflexineae</taxon>
        <taxon>Oscillochloridaceae</taxon>
        <taxon>Candidatus Viridilinea</taxon>
    </lineage>
</organism>
<sequence>MAVNTQRLSPIAGARARRLALPHYLRLEGSRYLLGLVAILSLMSLIVLLQTGAVATRGYAIARLEVEKTQLLRERTLLLERQARAQSLDRVRFQAEQLGLRPLKPNQIRYLSLPDPLTPPGTVATIHPVWRGGLSNE</sequence>
<feature type="transmembrane region" description="Helical" evidence="1">
    <location>
        <begin position="32"/>
        <end position="55"/>
    </location>
</feature>
<reference evidence="2 3" key="1">
    <citation type="submission" date="2018-12" db="EMBL/GenBank/DDBJ databases">
        <title>Genome Sequence of Candidatus Viridilinea halotolerans isolated from saline sulfide-rich spring.</title>
        <authorList>
            <person name="Grouzdev D.S."/>
            <person name="Burganskaya E.I."/>
            <person name="Krutkina M.S."/>
            <person name="Sukhacheva M.V."/>
            <person name="Gorlenko V.M."/>
        </authorList>
    </citation>
    <scope>NUCLEOTIDE SEQUENCE [LARGE SCALE GENOMIC DNA]</scope>
    <source>
        <strain evidence="2">Chok-6</strain>
    </source>
</reference>
<evidence type="ECO:0000313" key="3">
    <source>
        <dbReference type="Proteomes" id="UP000280307"/>
    </source>
</evidence>
<gene>
    <name evidence="2" type="ORF">EI684_04755</name>
</gene>
<dbReference type="Proteomes" id="UP000280307">
    <property type="component" value="Unassembled WGS sequence"/>
</dbReference>
<dbReference type="AlphaFoldDB" id="A0A426U5X4"/>